<dbReference type="KEGG" id="fcz:IMF26_03345"/>
<dbReference type="KEGG" id="fcz:IMF26_04205"/>
<dbReference type="PROSITE" id="PS50994">
    <property type="entry name" value="INTEGRASE"/>
    <property type="match status" value="1"/>
</dbReference>
<proteinExistence type="predicted"/>
<evidence type="ECO:0000313" key="5">
    <source>
        <dbReference type="EMBL" id="QUL99304.1"/>
    </source>
</evidence>
<dbReference type="EMBL" id="CP062796">
    <property type="protein sequence ID" value="QUL99267.1"/>
    <property type="molecule type" value="Genomic_DNA"/>
</dbReference>
<name>A0AAT9LDA0_9FIRM</name>
<dbReference type="AlphaFoldDB" id="A0AAT9LDA0"/>
<dbReference type="Gene3D" id="3.30.420.10">
    <property type="entry name" value="Ribonuclease H-like superfamily/Ribonuclease H"/>
    <property type="match status" value="1"/>
</dbReference>
<evidence type="ECO:0000313" key="2">
    <source>
        <dbReference type="EMBL" id="QUL98396.1"/>
    </source>
</evidence>
<sequence length="419" mass="48521">MDEKDREQIALFRYGLIAPMLQGSVEDRASYLASVSSRTYEVPCYGNVEYSPKTIESWFRAYMKEGFDGLKPRQRSDKGETRAIPLDTRHKILDLRQEKTNVPVTVFYQQLVDKEVIKPQEVSYSSLYRLLKRHDLVGKRTRKEPERKRYALDKVNEVWQADLSYGPYLKLGKKKVQTFLFAFLDDASRLVPFAQFTLDQTFDSLKVVFKEALCRRGIPKKVYADNGKIYRSGQFQFVCASLGIALLHTQPYDAAAKGKIERFFLTVKQRFYSTLEAETLTSLDALNQAFHSWLEKDYNGRHHSAIDMTPLDKYMSQASDVKMVQDPSSLDPLFLRRENRKVRHDSTISVENTLFEVPPRFIGQSIEVRFEPKDLSEVLIYENGLEVARLKPVNLTDNARVKREKPALRLSDIAKDEED</sequence>
<dbReference type="InterPro" id="IPR036397">
    <property type="entry name" value="RNaseH_sf"/>
</dbReference>
<dbReference type="PANTHER" id="PTHR35004:SF6">
    <property type="entry name" value="TRANSPOSASE"/>
    <property type="match status" value="1"/>
</dbReference>
<feature type="domain" description="Integrase catalytic" evidence="1">
    <location>
        <begin position="141"/>
        <end position="318"/>
    </location>
</feature>
<evidence type="ECO:0000313" key="3">
    <source>
        <dbReference type="EMBL" id="QUL99116.1"/>
    </source>
</evidence>
<dbReference type="EMBL" id="CP062796">
    <property type="protein sequence ID" value="QUL99116.1"/>
    <property type="molecule type" value="Genomic_DNA"/>
</dbReference>
<gene>
    <name evidence="3" type="ORF">IMF26_03345</name>
    <name evidence="4" type="ORF">IMF26_04205</name>
    <name evidence="5" type="ORF">IMF26_04410</name>
    <name evidence="2" type="ORF">IMF26_10325</name>
</gene>
<organism evidence="3">
    <name type="scientific">Candidatus Fermentithermobacillus carboniphilus</name>
    <dbReference type="NCBI Taxonomy" id="3085328"/>
    <lineage>
        <taxon>Bacteria</taxon>
        <taxon>Bacillati</taxon>
        <taxon>Bacillota</taxon>
        <taxon>Candidatus Fermentithermobacillia</taxon>
        <taxon>Candidatus Fermentithermobacillales</taxon>
        <taxon>Candidatus Fermentithermobacillaceae</taxon>
        <taxon>Candidatus Fermentithermobacillus</taxon>
    </lineage>
</organism>
<accession>A0AAT9LDA0</accession>
<evidence type="ECO:0000313" key="4">
    <source>
        <dbReference type="EMBL" id="QUL99267.1"/>
    </source>
</evidence>
<reference evidence="3" key="1">
    <citation type="submission" date="2020-10" db="EMBL/GenBank/DDBJ databases">
        <authorList>
            <person name="Kadnikov V."/>
            <person name="Beletsky A.V."/>
            <person name="Mardanov A.V."/>
            <person name="Karnachuk O.V."/>
            <person name="Ravin N.V."/>
        </authorList>
    </citation>
    <scope>NUCLEOTIDE SEQUENCE</scope>
    <source>
        <strain evidence="3">Bu02</strain>
    </source>
</reference>
<dbReference type="Pfam" id="PF00665">
    <property type="entry name" value="rve"/>
    <property type="match status" value="1"/>
</dbReference>
<dbReference type="KEGG" id="fcz:IMF26_04410"/>
<dbReference type="InterPro" id="IPR012337">
    <property type="entry name" value="RNaseH-like_sf"/>
</dbReference>
<dbReference type="SUPFAM" id="SSF53098">
    <property type="entry name" value="Ribonuclease H-like"/>
    <property type="match status" value="1"/>
</dbReference>
<dbReference type="EMBL" id="CP062796">
    <property type="protein sequence ID" value="QUL98396.1"/>
    <property type="molecule type" value="Genomic_DNA"/>
</dbReference>
<protein>
    <submittedName>
        <fullName evidence="3">DDE-type integrase/transposase/recombinase</fullName>
    </submittedName>
</protein>
<dbReference type="KEGG" id="fcz:IMF26_10325"/>
<dbReference type="Pfam" id="PF09299">
    <property type="entry name" value="Mu-transpos_C"/>
    <property type="match status" value="1"/>
</dbReference>
<reference evidence="3" key="2">
    <citation type="journal article" date="2023" name="Biology">
        <title>Prokaryotic Life Associated with Coal-Fire Gas Vents Revealed by Metagenomics.</title>
        <authorList>
            <person name="Kadnikov V.V."/>
            <person name="Mardanov A.V."/>
            <person name="Beletsky A.V."/>
            <person name="Karnachuk O.V."/>
            <person name="Ravin N.V."/>
        </authorList>
    </citation>
    <scope>NUCLEOTIDE SEQUENCE</scope>
    <source>
        <strain evidence="3">Bu02</strain>
    </source>
</reference>
<dbReference type="GO" id="GO:0003676">
    <property type="term" value="F:nucleic acid binding"/>
    <property type="evidence" value="ECO:0007669"/>
    <property type="project" value="InterPro"/>
</dbReference>
<dbReference type="InterPro" id="IPR001584">
    <property type="entry name" value="Integrase_cat-core"/>
</dbReference>
<dbReference type="GO" id="GO:0015074">
    <property type="term" value="P:DNA integration"/>
    <property type="evidence" value="ECO:0007669"/>
    <property type="project" value="InterPro"/>
</dbReference>
<dbReference type="PANTHER" id="PTHR35004">
    <property type="entry name" value="TRANSPOSASE RV3428C-RELATED"/>
    <property type="match status" value="1"/>
</dbReference>
<dbReference type="InterPro" id="IPR015378">
    <property type="entry name" value="Transposase-like_Mu_C"/>
</dbReference>
<dbReference type="EMBL" id="CP062796">
    <property type="protein sequence ID" value="QUL99304.1"/>
    <property type="molecule type" value="Genomic_DNA"/>
</dbReference>
<evidence type="ECO:0000259" key="1">
    <source>
        <dbReference type="PROSITE" id="PS50994"/>
    </source>
</evidence>
<dbReference type="Pfam" id="PF13565">
    <property type="entry name" value="HTH_32"/>
    <property type="match status" value="1"/>
</dbReference>